<keyword evidence="3" id="KW-1185">Reference proteome</keyword>
<evidence type="ECO:0000313" key="2">
    <source>
        <dbReference type="EMBL" id="KNX39388.1"/>
    </source>
</evidence>
<dbReference type="Gene3D" id="1.10.101.10">
    <property type="entry name" value="PGBD-like superfamily/PGBD"/>
    <property type="match status" value="2"/>
</dbReference>
<protein>
    <recommendedName>
        <fullName evidence="1">Peptidoglycan binding-like domain-containing protein</fullName>
    </recommendedName>
</protein>
<proteinExistence type="predicted"/>
<gene>
    <name evidence="2" type="ORF">VV01_10955</name>
</gene>
<dbReference type="InterPro" id="IPR036365">
    <property type="entry name" value="PGBD-like_sf"/>
</dbReference>
<dbReference type="InterPro" id="IPR036366">
    <property type="entry name" value="PGBDSf"/>
</dbReference>
<name>A0A0L6CPC8_9MICO</name>
<feature type="domain" description="Peptidoglycan binding-like" evidence="1">
    <location>
        <begin position="21"/>
        <end position="65"/>
    </location>
</feature>
<dbReference type="InterPro" id="IPR002477">
    <property type="entry name" value="Peptidoglycan-bd-like"/>
</dbReference>
<dbReference type="EMBL" id="LAIR01000002">
    <property type="protein sequence ID" value="KNX39388.1"/>
    <property type="molecule type" value="Genomic_DNA"/>
</dbReference>
<comment type="caution">
    <text evidence="2">The sequence shown here is derived from an EMBL/GenBank/DDBJ whole genome shotgun (WGS) entry which is preliminary data.</text>
</comment>
<accession>A0A0L6CPC8</accession>
<evidence type="ECO:0000313" key="3">
    <source>
        <dbReference type="Proteomes" id="UP000037397"/>
    </source>
</evidence>
<dbReference type="SUPFAM" id="SSF47090">
    <property type="entry name" value="PGBD-like"/>
    <property type="match status" value="2"/>
</dbReference>
<feature type="domain" description="Peptidoglycan binding-like" evidence="1">
    <location>
        <begin position="82"/>
        <end position="140"/>
    </location>
</feature>
<dbReference type="Proteomes" id="UP000037397">
    <property type="component" value="Unassembled WGS sequence"/>
</dbReference>
<organism evidence="2 3">
    <name type="scientific">Luteipulveratus halotolerans</name>
    <dbReference type="NCBI Taxonomy" id="1631356"/>
    <lineage>
        <taxon>Bacteria</taxon>
        <taxon>Bacillati</taxon>
        <taxon>Actinomycetota</taxon>
        <taxon>Actinomycetes</taxon>
        <taxon>Micrococcales</taxon>
        <taxon>Dermacoccaceae</taxon>
        <taxon>Luteipulveratus</taxon>
    </lineage>
</organism>
<dbReference type="AlphaFoldDB" id="A0A0L6CPC8"/>
<sequence>MATMSLGRTDDPAMGQYRPVAMTQLLLKRWTPSLAVDGSFGYATQGAVKTFQRAEGLSVAGTLTRADFYRLFVRQTVQYGSRGDAVRAAQIWLTRNPSAGVTVDGSFGTITRNAVLAEQRSHGACHGTGVDGIVGPMTRAMSYEWEHDSGPC</sequence>
<dbReference type="Pfam" id="PF01471">
    <property type="entry name" value="PG_binding_1"/>
    <property type="match status" value="2"/>
</dbReference>
<reference evidence="3" key="1">
    <citation type="submission" date="2015-03" db="EMBL/GenBank/DDBJ databases">
        <title>Luteipulveratus halotolerans sp. nov., a novel actinobacterium (Dermacoccaceae) from Sarawak, Malaysia.</title>
        <authorList>
            <person name="Juboi H."/>
            <person name="Basik A."/>
            <person name="Shamsul S.S."/>
            <person name="Arnold P."/>
            <person name="Schmitt E.K."/>
            <person name="Sanglier J.-J."/>
            <person name="Yeo T."/>
        </authorList>
    </citation>
    <scope>NUCLEOTIDE SEQUENCE [LARGE SCALE GENOMIC DNA]</scope>
    <source>
        <strain evidence="3">C296001</strain>
    </source>
</reference>
<dbReference type="STRING" id="1631356.VV01_10955"/>
<evidence type="ECO:0000259" key="1">
    <source>
        <dbReference type="Pfam" id="PF01471"/>
    </source>
</evidence>